<proteinExistence type="predicted"/>
<dbReference type="Proteomes" id="UP001631969">
    <property type="component" value="Unassembled WGS sequence"/>
</dbReference>
<protein>
    <submittedName>
        <fullName evidence="1">DUF2252 domain-containing protein</fullName>
    </submittedName>
</protein>
<dbReference type="EMBL" id="JBJURJ010000010">
    <property type="protein sequence ID" value="MFM9329963.1"/>
    <property type="molecule type" value="Genomic_DNA"/>
</dbReference>
<organism evidence="1 2">
    <name type="scientific">Paenibacillus mesotrionivorans</name>
    <dbReference type="NCBI Taxonomy" id="3160968"/>
    <lineage>
        <taxon>Bacteria</taxon>
        <taxon>Bacillati</taxon>
        <taxon>Bacillota</taxon>
        <taxon>Bacilli</taxon>
        <taxon>Bacillales</taxon>
        <taxon>Paenibacillaceae</taxon>
        <taxon>Paenibacillus</taxon>
    </lineage>
</organism>
<sequence>MYESIIEKVKHTHRHLRQQALATMFDEFDIRIMKLDQTGRMMKYSKMAESPYSFFRGSAYLFYSDVSREWFPYHTAENRPTWVQGDLHLENFGAFKDENGDLVYDINDFDEGCLGSYLYDLLRMSASIALAGKELGLDEHERIEAIEAYAQAYYRQIRKFTEREENPSRLQFSEDNTDGSIRKLLRKLGKREPHKFMLSVTAGGRDRRFIRSEELVEVEPGTRRALLAAWEEYIAVLGRERELKPNFFRIKDMAVKKGSGTASIGLDRYYLLIEGGGAADAMDDVVLEVKEARVPVPAYFLPYREEFWREFGHQGRRVAATQQAMHHEADPFLGYLTFGGKQYYIRERSPYKKKLKLSDLEGKQDFLEALEIMGRITAKAHARADADVENGVLAYHSEDEIAEAMGEKSSVFARDLALWAVSYARQTEADYQLFLDWVQKGAPAAGEIPLPGER</sequence>
<accession>A0ACC7NZ53</accession>
<gene>
    <name evidence="1" type="ORF">ACI1P1_16830</name>
</gene>
<evidence type="ECO:0000313" key="2">
    <source>
        <dbReference type="Proteomes" id="UP001631969"/>
    </source>
</evidence>
<reference evidence="1" key="1">
    <citation type="submission" date="2024-12" db="EMBL/GenBank/DDBJ databases">
        <authorList>
            <person name="Wu N."/>
        </authorList>
    </citation>
    <scope>NUCLEOTIDE SEQUENCE</scope>
    <source>
        <strain evidence="1">P15</strain>
    </source>
</reference>
<comment type="caution">
    <text evidence="1">The sequence shown here is derived from an EMBL/GenBank/DDBJ whole genome shotgun (WGS) entry which is preliminary data.</text>
</comment>
<evidence type="ECO:0000313" key="1">
    <source>
        <dbReference type="EMBL" id="MFM9329963.1"/>
    </source>
</evidence>
<name>A0ACC7NZ53_9BACL</name>
<keyword evidence="2" id="KW-1185">Reference proteome</keyword>